<evidence type="ECO:0000313" key="1">
    <source>
        <dbReference type="EMBL" id="KUR69936.1"/>
    </source>
</evidence>
<sequence>MRDRVKRSRILQCDLLRSHSRKVLITKERARHDQFAREQIHLYLAPRHPAIVGNPLFAVGRGFERSRWICLADGVRQARIAKFGVTELVSNQKSS</sequence>
<evidence type="ECO:0000313" key="2">
    <source>
        <dbReference type="Proteomes" id="UP000058012"/>
    </source>
</evidence>
<dbReference type="EMBL" id="LLZS01000011">
    <property type="protein sequence ID" value="KUR69936.1"/>
    <property type="molecule type" value="Genomic_DNA"/>
</dbReference>
<name>A0A117US99_9SPHN</name>
<dbReference type="AlphaFoldDB" id="A0A117US99"/>
<dbReference type="Proteomes" id="UP000058012">
    <property type="component" value="Unassembled WGS sequence"/>
</dbReference>
<protein>
    <submittedName>
        <fullName evidence="1">Uncharacterized protein</fullName>
    </submittedName>
</protein>
<reference evidence="1 2" key="1">
    <citation type="submission" date="2015-10" db="EMBL/GenBank/DDBJ databases">
        <title>Draft genome sequence of Novosphingobium fuchskuhlense DSM 25065 isolated from a surface water sample of the southwest basin of Lake Grosse Fuchskuhle.</title>
        <authorList>
            <person name="Ruckert C."/>
            <person name="Winkler A."/>
            <person name="Glaeser J."/>
            <person name="Grossart H.-P."/>
            <person name="Kalinowski J."/>
            <person name="Glaeser S."/>
        </authorList>
    </citation>
    <scope>NUCLEOTIDE SEQUENCE [LARGE SCALE GENOMIC DNA]</scope>
    <source>
        <strain evidence="1 2">FNE08-7</strain>
    </source>
</reference>
<accession>A0A117US99</accession>
<gene>
    <name evidence="1" type="ORF">AQZ52_17705</name>
</gene>
<organism evidence="1 2">
    <name type="scientific">Novosphingobium fuchskuhlense</name>
    <dbReference type="NCBI Taxonomy" id="1117702"/>
    <lineage>
        <taxon>Bacteria</taxon>
        <taxon>Pseudomonadati</taxon>
        <taxon>Pseudomonadota</taxon>
        <taxon>Alphaproteobacteria</taxon>
        <taxon>Sphingomonadales</taxon>
        <taxon>Sphingomonadaceae</taxon>
        <taxon>Novosphingobium</taxon>
    </lineage>
</organism>
<keyword evidence="2" id="KW-1185">Reference proteome</keyword>
<comment type="caution">
    <text evidence="1">The sequence shown here is derived from an EMBL/GenBank/DDBJ whole genome shotgun (WGS) entry which is preliminary data.</text>
</comment>
<proteinExistence type="predicted"/>